<sequence>MSNNEEFLEAIKDYLAMKDEEVLAANNRALKLVRNNEPTEKVAMEPKAMDEIDILFVDVKEFKKITGLSEYYVRRMLKIKDFPKLRCGRKIKIPLSAAQKWLLERCGDMDFVIPALHG</sequence>
<keyword evidence="2" id="KW-1185">Reference proteome</keyword>
<reference evidence="1 2" key="1">
    <citation type="journal article" date="2013" name="PLoS ONE">
        <title>Identification and characterization of three novel lipases belonging to families II and V from Anaerovibrio lipolyticus 5ST.</title>
        <authorList>
            <person name="Prive F."/>
            <person name="Kaderbhai N.N."/>
            <person name="Girdwood S."/>
            <person name="Worgan H.J."/>
            <person name="Pinloche E."/>
            <person name="Scollan N.D."/>
            <person name="Huws S.A."/>
            <person name="Newbold C.J."/>
        </authorList>
    </citation>
    <scope>NUCLEOTIDE SEQUENCE [LARGE SCALE GENOMIC DNA]</scope>
    <source>
        <strain evidence="1 2">5S</strain>
    </source>
</reference>
<accession>A0A0B2JQ30</accession>
<organism evidence="1 2">
    <name type="scientific">Anaerovibrio lipolyticus</name>
    <dbReference type="NCBI Taxonomy" id="82374"/>
    <lineage>
        <taxon>Bacteria</taxon>
        <taxon>Bacillati</taxon>
        <taxon>Bacillota</taxon>
        <taxon>Negativicutes</taxon>
        <taxon>Selenomonadales</taxon>
        <taxon>Selenomonadaceae</taxon>
        <taxon>Anaerovibrio</taxon>
    </lineage>
</organism>
<dbReference type="RefSeq" id="WP_039211895.1">
    <property type="nucleotide sequence ID" value="NZ_JSCE01000242.1"/>
</dbReference>
<evidence type="ECO:0000313" key="2">
    <source>
        <dbReference type="Proteomes" id="UP000030993"/>
    </source>
</evidence>
<evidence type="ECO:0008006" key="3">
    <source>
        <dbReference type="Google" id="ProtNLM"/>
    </source>
</evidence>
<dbReference type="AlphaFoldDB" id="A0A0B2JQ30"/>
<comment type="caution">
    <text evidence="1">The sequence shown here is derived from an EMBL/GenBank/DDBJ whole genome shotgun (WGS) entry which is preliminary data.</text>
</comment>
<proteinExistence type="predicted"/>
<gene>
    <name evidence="1" type="ORF">NZ47_13205</name>
</gene>
<evidence type="ECO:0000313" key="1">
    <source>
        <dbReference type="EMBL" id="KHM48456.1"/>
    </source>
</evidence>
<dbReference type="STRING" id="82374.NZ47_13205"/>
<name>A0A0B2JQ30_9FIRM</name>
<protein>
    <recommendedName>
        <fullName evidence="3">Helix-turn-helix domain-containing protein</fullName>
    </recommendedName>
</protein>
<dbReference type="Proteomes" id="UP000030993">
    <property type="component" value="Unassembled WGS sequence"/>
</dbReference>
<dbReference type="EMBL" id="JSCE01000242">
    <property type="protein sequence ID" value="KHM48456.1"/>
    <property type="molecule type" value="Genomic_DNA"/>
</dbReference>